<gene>
    <name evidence="2" type="ORF">G3W61_20420</name>
</gene>
<dbReference type="AlphaFoldDB" id="A0A6P0FPA3"/>
<accession>A0A6P0FPA3</accession>
<evidence type="ECO:0000313" key="2">
    <source>
        <dbReference type="EMBL" id="NEL78581.1"/>
    </source>
</evidence>
<protein>
    <submittedName>
        <fullName evidence="2">Uncharacterized protein</fullName>
    </submittedName>
</protein>
<comment type="caution">
    <text evidence="2">The sequence shown here is derived from an EMBL/GenBank/DDBJ whole genome shotgun (WGS) entry which is preliminary data.</text>
</comment>
<name>A0A6P0FPA3_XANPE</name>
<organism evidence="2 3">
    <name type="scientific">Xanthomonas perforans</name>
    <dbReference type="NCBI Taxonomy" id="442694"/>
    <lineage>
        <taxon>Bacteria</taxon>
        <taxon>Pseudomonadati</taxon>
        <taxon>Pseudomonadota</taxon>
        <taxon>Gammaproteobacteria</taxon>
        <taxon>Lysobacterales</taxon>
        <taxon>Lysobacteraceae</taxon>
        <taxon>Xanthomonas</taxon>
    </lineage>
</organism>
<sequence>MSILTKSIKTAATIGFLTMLSTAAQAQGVDTGAASMNALQTWLMTWIGNPPAD</sequence>
<dbReference type="EMBL" id="JAAGYU010000153">
    <property type="protein sequence ID" value="NEL78581.1"/>
    <property type="molecule type" value="Genomic_DNA"/>
</dbReference>
<feature type="signal peptide" evidence="1">
    <location>
        <begin position="1"/>
        <end position="26"/>
    </location>
</feature>
<proteinExistence type="predicted"/>
<feature type="chain" id="PRO_5030159289" evidence="1">
    <location>
        <begin position="27"/>
        <end position="53"/>
    </location>
</feature>
<keyword evidence="1" id="KW-0732">Signal</keyword>
<dbReference type="Proteomes" id="UP000471082">
    <property type="component" value="Unassembled WGS sequence"/>
</dbReference>
<evidence type="ECO:0000313" key="3">
    <source>
        <dbReference type="Proteomes" id="UP000471082"/>
    </source>
</evidence>
<dbReference type="RefSeq" id="WP_186379771.1">
    <property type="nucleotide sequence ID" value="NZ_SMVD01000067.1"/>
</dbReference>
<evidence type="ECO:0000256" key="1">
    <source>
        <dbReference type="SAM" id="SignalP"/>
    </source>
</evidence>
<reference evidence="2 3" key="1">
    <citation type="submission" date="2019-11" db="EMBL/GenBank/DDBJ databases">
        <title>Genome-resolved metagenomics to study the prevalence of co-infection and intraspecific heterogeneity among plant pathogen metapopulations.</title>
        <authorList>
            <person name="Newberry E."/>
            <person name="Bhandari R."/>
            <person name="Kemble J."/>
            <person name="Sikora E."/>
            <person name="Potnis N."/>
        </authorList>
    </citation>
    <scope>NUCLEOTIDE SEQUENCE [LARGE SCALE GENOMIC DNA]</scope>
    <source>
        <strain evidence="2">Xp_Tom_Tuscaloosa_18b</strain>
    </source>
</reference>